<evidence type="ECO:0000313" key="3">
    <source>
        <dbReference type="Proteomes" id="UP000054538"/>
    </source>
</evidence>
<feature type="compositionally biased region" description="Polar residues" evidence="1">
    <location>
        <begin position="389"/>
        <end position="417"/>
    </location>
</feature>
<accession>A0A0D0E193</accession>
<feature type="compositionally biased region" description="Polar residues" evidence="1">
    <location>
        <begin position="214"/>
        <end position="224"/>
    </location>
</feature>
<proteinExistence type="predicted"/>
<gene>
    <name evidence="2" type="ORF">PAXRUDRAFT_828456</name>
</gene>
<dbReference type="InParanoid" id="A0A0D0E193"/>
<dbReference type="AlphaFoldDB" id="A0A0D0E193"/>
<organism evidence="2 3">
    <name type="scientific">Paxillus rubicundulus Ve08.2h10</name>
    <dbReference type="NCBI Taxonomy" id="930991"/>
    <lineage>
        <taxon>Eukaryota</taxon>
        <taxon>Fungi</taxon>
        <taxon>Dikarya</taxon>
        <taxon>Basidiomycota</taxon>
        <taxon>Agaricomycotina</taxon>
        <taxon>Agaricomycetes</taxon>
        <taxon>Agaricomycetidae</taxon>
        <taxon>Boletales</taxon>
        <taxon>Paxilineae</taxon>
        <taxon>Paxillaceae</taxon>
        <taxon>Paxillus</taxon>
    </lineage>
</organism>
<feature type="region of interest" description="Disordered" evidence="1">
    <location>
        <begin position="352"/>
        <end position="447"/>
    </location>
</feature>
<keyword evidence="3" id="KW-1185">Reference proteome</keyword>
<evidence type="ECO:0000313" key="2">
    <source>
        <dbReference type="EMBL" id="KIK93954.1"/>
    </source>
</evidence>
<evidence type="ECO:0000256" key="1">
    <source>
        <dbReference type="SAM" id="MobiDB-lite"/>
    </source>
</evidence>
<reference evidence="3" key="2">
    <citation type="submission" date="2015-01" db="EMBL/GenBank/DDBJ databases">
        <title>Evolutionary Origins and Diversification of the Mycorrhizal Mutualists.</title>
        <authorList>
            <consortium name="DOE Joint Genome Institute"/>
            <consortium name="Mycorrhizal Genomics Consortium"/>
            <person name="Kohler A."/>
            <person name="Kuo A."/>
            <person name="Nagy L.G."/>
            <person name="Floudas D."/>
            <person name="Copeland A."/>
            <person name="Barry K.W."/>
            <person name="Cichocki N."/>
            <person name="Veneault-Fourrey C."/>
            <person name="LaButti K."/>
            <person name="Lindquist E.A."/>
            <person name="Lipzen A."/>
            <person name="Lundell T."/>
            <person name="Morin E."/>
            <person name="Murat C."/>
            <person name="Riley R."/>
            <person name="Ohm R."/>
            <person name="Sun H."/>
            <person name="Tunlid A."/>
            <person name="Henrissat B."/>
            <person name="Grigoriev I.V."/>
            <person name="Hibbett D.S."/>
            <person name="Martin F."/>
        </authorList>
    </citation>
    <scope>NUCLEOTIDE SEQUENCE [LARGE SCALE GENOMIC DNA]</scope>
    <source>
        <strain evidence="3">Ve08.2h10</strain>
    </source>
</reference>
<dbReference type="OrthoDB" id="2996389at2759"/>
<dbReference type="Proteomes" id="UP000054538">
    <property type="component" value="Unassembled WGS sequence"/>
</dbReference>
<dbReference type="HOGENOM" id="CLU_702179_0_0_1"/>
<dbReference type="EMBL" id="KN825141">
    <property type="protein sequence ID" value="KIK93954.1"/>
    <property type="molecule type" value="Genomic_DNA"/>
</dbReference>
<reference evidence="2 3" key="1">
    <citation type="submission" date="2014-04" db="EMBL/GenBank/DDBJ databases">
        <authorList>
            <consortium name="DOE Joint Genome Institute"/>
            <person name="Kuo A."/>
            <person name="Kohler A."/>
            <person name="Jargeat P."/>
            <person name="Nagy L.G."/>
            <person name="Floudas D."/>
            <person name="Copeland A."/>
            <person name="Barry K.W."/>
            <person name="Cichocki N."/>
            <person name="Veneault-Fourrey C."/>
            <person name="LaButti K."/>
            <person name="Lindquist E.A."/>
            <person name="Lipzen A."/>
            <person name="Lundell T."/>
            <person name="Morin E."/>
            <person name="Murat C."/>
            <person name="Sun H."/>
            <person name="Tunlid A."/>
            <person name="Henrissat B."/>
            <person name="Grigoriev I.V."/>
            <person name="Hibbett D.S."/>
            <person name="Martin F."/>
            <person name="Nordberg H.P."/>
            <person name="Cantor M.N."/>
            <person name="Hua S.X."/>
        </authorList>
    </citation>
    <scope>NUCLEOTIDE SEQUENCE [LARGE SCALE GENOMIC DNA]</scope>
    <source>
        <strain evidence="2 3">Ve08.2h10</strain>
    </source>
</reference>
<feature type="compositionally biased region" description="Basic and acidic residues" evidence="1">
    <location>
        <begin position="267"/>
        <end position="277"/>
    </location>
</feature>
<name>A0A0D0E193_9AGAM</name>
<sequence length="447" mass="48912">MPGKPKSGPPYNDPPPGTYITVTNPWGVNPNPRERGQSDVDRLAAWAGVVLLEAGVGDHRSVECVYGMGTRDEVIIQFPLRTDIFPLLGEHRWARIAKKWTGSPNDPRSSCVFIYNWRNNGDPATHNWTETYPNRLPPGSVPSKSPYPPPTWARPPARLANFVISIPPPPTPALPPGPGLGLELPTLSESCPSLEVAPTPSQPGICSSDREQPRSPTTQSSTLEGQPPAVHTSLFSPYQPPPQHPSHAHFLDRNQQNKSHPPSEPTPEPKFKNKLDPYELEEDALNILRSFKPDPDLPQESQEQDIKPVLPRSIKQGPETEVKIEELHTNTDPGYQPSTALLEAFNTLKQAPSSTYELTQDPRKRPLTVSPPASSGYQPSSELEAAINSLLQNAGTPPSANIATTVTNSRSRTTQGDSGPGSVRVKREYGEDEVAFSGGKKIKWEEP</sequence>
<protein>
    <submittedName>
        <fullName evidence="2">Uncharacterized protein</fullName>
    </submittedName>
</protein>
<feature type="compositionally biased region" description="Polar residues" evidence="1">
    <location>
        <begin position="371"/>
        <end position="381"/>
    </location>
</feature>
<feature type="region of interest" description="Disordered" evidence="1">
    <location>
        <begin position="191"/>
        <end position="318"/>
    </location>
</feature>